<accession>A0A816C0V2</accession>
<protein>
    <submittedName>
        <fullName evidence="2">Uncharacterized protein</fullName>
    </submittedName>
</protein>
<dbReference type="AlphaFoldDB" id="A0A816C0V2"/>
<gene>
    <name evidence="2" type="ORF">JXQ802_LOCUS50300</name>
</gene>
<proteinExistence type="predicted"/>
<feature type="region of interest" description="Disordered" evidence="1">
    <location>
        <begin position="1"/>
        <end position="28"/>
    </location>
</feature>
<organism evidence="2 3">
    <name type="scientific">Rotaria sordida</name>
    <dbReference type="NCBI Taxonomy" id="392033"/>
    <lineage>
        <taxon>Eukaryota</taxon>
        <taxon>Metazoa</taxon>
        <taxon>Spiralia</taxon>
        <taxon>Gnathifera</taxon>
        <taxon>Rotifera</taxon>
        <taxon>Eurotatoria</taxon>
        <taxon>Bdelloidea</taxon>
        <taxon>Philodinida</taxon>
        <taxon>Philodinidae</taxon>
        <taxon>Rotaria</taxon>
    </lineage>
</organism>
<keyword evidence="3" id="KW-1185">Reference proteome</keyword>
<dbReference type="Proteomes" id="UP000663870">
    <property type="component" value="Unassembled WGS sequence"/>
</dbReference>
<name>A0A816C0V2_9BILA</name>
<dbReference type="EMBL" id="CAJNOL010006490">
    <property type="protein sequence ID" value="CAF1618542.1"/>
    <property type="molecule type" value="Genomic_DNA"/>
</dbReference>
<evidence type="ECO:0000256" key="1">
    <source>
        <dbReference type="SAM" id="MobiDB-lite"/>
    </source>
</evidence>
<sequence length="556" mass="66100">MFRQRLLSTDVLPHDSTDTSSASPILPHHPRYRHNVAHVSIQTLETMNISTSNLFDSTKQKEEQQEWLPIPFPENPSRLCQLRLATIQTTVQQLFLPFFPVCNNNNEFYPLLANTPIKELSTVEQRVRRAHRFEEKYASLLLQFDVKLQLDLQQWLDFYGRQWNVHQTVLTINLNRLYHLLSRFTLHDYFIKVQQKSYQLSMEEWFLVLEYYLQMDASCFYMKTCNFYNAKPQWDYIGIFPYGTPRAHYGMKQCKDKSCRFCYERLDLTNRFERAMHFSNKQVHCFLNQYRVYLNCDVTCTTSNVIYALTCPCHRYDYIGRCHVAFRERMRKHRTYGCRLISNFFIGKINANRLQDDRESDPLISDCQRKLYEHSTQCSVPLQLFLQCHPEYWCFVPMTHEQARIDNVNLTSAKRQLLVNYQDSLFIEREINRYERTMPLVRWCVNHVPLPPSNYQFSLLQILEQYEFFHKKSEVSVTRFLDLYNAVIVIALPENASDALRHTVEALLVMYAEPKLVITTSDVDQELKSDDSTTEGYWCENLLHPRLLAKQTSKNT</sequence>
<evidence type="ECO:0000313" key="3">
    <source>
        <dbReference type="Proteomes" id="UP000663870"/>
    </source>
</evidence>
<evidence type="ECO:0000313" key="2">
    <source>
        <dbReference type="EMBL" id="CAF1618542.1"/>
    </source>
</evidence>
<comment type="caution">
    <text evidence="2">The sequence shown here is derived from an EMBL/GenBank/DDBJ whole genome shotgun (WGS) entry which is preliminary data.</text>
</comment>
<reference evidence="2" key="1">
    <citation type="submission" date="2021-02" db="EMBL/GenBank/DDBJ databases">
        <authorList>
            <person name="Nowell W R."/>
        </authorList>
    </citation>
    <scope>NUCLEOTIDE SEQUENCE</scope>
</reference>